<comment type="caution">
    <text evidence="5">The sequence shown here is derived from an EMBL/GenBank/DDBJ whole genome shotgun (WGS) entry which is preliminary data.</text>
</comment>
<proteinExistence type="predicted"/>
<gene>
    <name evidence="5" type="ORF">HAX54_027887</name>
</gene>
<accession>A0ABS8S961</accession>
<evidence type="ECO:0000313" key="6">
    <source>
        <dbReference type="Proteomes" id="UP000823775"/>
    </source>
</evidence>
<keyword evidence="3" id="KW-0472">Membrane</keyword>
<name>A0ABS8S961_DATST</name>
<protein>
    <recommendedName>
        <fullName evidence="4">AMP-dependent synthetase/ligase domain-containing protein</fullName>
    </recommendedName>
</protein>
<dbReference type="Gene3D" id="3.40.50.12780">
    <property type="entry name" value="N-terminal domain of ligase-like"/>
    <property type="match status" value="1"/>
</dbReference>
<comment type="pathway">
    <text evidence="1">Phytoalexin biosynthesis; 3,4',5-trihydroxystilbene biosynthesis; 3,4',5-trihydroxystilbene from trans-4-coumarate: step 1/2.</text>
</comment>
<evidence type="ECO:0000259" key="4">
    <source>
        <dbReference type="Pfam" id="PF00501"/>
    </source>
</evidence>
<feature type="transmembrane region" description="Helical" evidence="3">
    <location>
        <begin position="6"/>
        <end position="24"/>
    </location>
</feature>
<dbReference type="InterPro" id="IPR000873">
    <property type="entry name" value="AMP-dep_synth/lig_dom"/>
</dbReference>
<dbReference type="EMBL" id="JACEIK010000340">
    <property type="protein sequence ID" value="MCD7455346.1"/>
    <property type="molecule type" value="Genomic_DNA"/>
</dbReference>
<evidence type="ECO:0000256" key="2">
    <source>
        <dbReference type="ARBA" id="ARBA00023051"/>
    </source>
</evidence>
<evidence type="ECO:0000313" key="5">
    <source>
        <dbReference type="EMBL" id="MCD7455346.1"/>
    </source>
</evidence>
<keyword evidence="3" id="KW-0812">Transmembrane</keyword>
<dbReference type="Pfam" id="PF00501">
    <property type="entry name" value="AMP-binding"/>
    <property type="match status" value="1"/>
</dbReference>
<dbReference type="Proteomes" id="UP000823775">
    <property type="component" value="Unassembled WGS sequence"/>
</dbReference>
<reference evidence="5 6" key="1">
    <citation type="journal article" date="2021" name="BMC Genomics">
        <title>Datura genome reveals duplications of psychoactive alkaloid biosynthetic genes and high mutation rate following tissue culture.</title>
        <authorList>
            <person name="Rajewski A."/>
            <person name="Carter-House D."/>
            <person name="Stajich J."/>
            <person name="Litt A."/>
        </authorList>
    </citation>
    <scope>NUCLEOTIDE SEQUENCE [LARGE SCALE GENOMIC DNA]</scope>
    <source>
        <strain evidence="5">AR-01</strain>
    </source>
</reference>
<keyword evidence="3" id="KW-1133">Transmembrane helix</keyword>
<dbReference type="PROSITE" id="PS00455">
    <property type="entry name" value="AMP_BINDING"/>
    <property type="match status" value="1"/>
</dbReference>
<dbReference type="InterPro" id="IPR042099">
    <property type="entry name" value="ANL_N_sf"/>
</dbReference>
<dbReference type="SUPFAM" id="SSF56801">
    <property type="entry name" value="Acetyl-CoA synthetase-like"/>
    <property type="match status" value="1"/>
</dbReference>
<evidence type="ECO:0000256" key="3">
    <source>
        <dbReference type="SAM" id="Phobius"/>
    </source>
</evidence>
<dbReference type="InterPro" id="IPR020845">
    <property type="entry name" value="AMP-binding_CS"/>
</dbReference>
<keyword evidence="2" id="KW-0587">Phenylpropanoid metabolism</keyword>
<feature type="domain" description="AMP-dependent synthetase/ligase" evidence="4">
    <location>
        <begin position="94"/>
        <end position="122"/>
    </location>
</feature>
<evidence type="ECO:0000256" key="1">
    <source>
        <dbReference type="ARBA" id="ARBA00004930"/>
    </source>
</evidence>
<sequence>MFGVTGAVAVAIIIPLFLSLVLMGKKKAKQRGVPVKVGGEAGLAMRNAKSAKLVKFLGKGLQPWHLYLKSLSGSLPFRWRVTSFSEVEKLGKSSPVQPILPIKRDIAVIMYTSGSTGMPKGVT</sequence>
<organism evidence="5 6">
    <name type="scientific">Datura stramonium</name>
    <name type="common">Jimsonweed</name>
    <name type="synonym">Common thornapple</name>
    <dbReference type="NCBI Taxonomy" id="4076"/>
    <lineage>
        <taxon>Eukaryota</taxon>
        <taxon>Viridiplantae</taxon>
        <taxon>Streptophyta</taxon>
        <taxon>Embryophyta</taxon>
        <taxon>Tracheophyta</taxon>
        <taxon>Spermatophyta</taxon>
        <taxon>Magnoliopsida</taxon>
        <taxon>eudicotyledons</taxon>
        <taxon>Gunneridae</taxon>
        <taxon>Pentapetalae</taxon>
        <taxon>asterids</taxon>
        <taxon>lamiids</taxon>
        <taxon>Solanales</taxon>
        <taxon>Solanaceae</taxon>
        <taxon>Solanoideae</taxon>
        <taxon>Datureae</taxon>
        <taxon>Datura</taxon>
    </lineage>
</organism>
<keyword evidence="6" id="KW-1185">Reference proteome</keyword>